<evidence type="ECO:0000256" key="4">
    <source>
        <dbReference type="ARBA" id="ARBA00022989"/>
    </source>
</evidence>
<dbReference type="InterPro" id="IPR028082">
    <property type="entry name" value="Peripla_BP_I"/>
</dbReference>
<keyword evidence="8" id="KW-1185">Reference proteome</keyword>
<dbReference type="EMBL" id="JACASF010000005">
    <property type="protein sequence ID" value="KAF6477606.1"/>
    <property type="molecule type" value="Genomic_DNA"/>
</dbReference>
<keyword evidence="5" id="KW-0472">Membrane</keyword>
<comment type="caution">
    <text evidence="7">The sequence shown here is derived from an EMBL/GenBank/DDBJ whole genome shotgun (WGS) entry which is preliminary data.</text>
</comment>
<accession>A0A7J8HZ08</accession>
<evidence type="ECO:0000256" key="5">
    <source>
        <dbReference type="ARBA" id="ARBA00023136"/>
    </source>
</evidence>
<sequence>MPNVTLTYDIQRISLFDSFEASRRACDQLALGVAALFGPSHSSSVSAVQSICNALQVPHVQTRWKHPQADGRDLFSVNLHPDQAAISRAVLDLVLHYDWRSVTVVYEDSTGELYKRNTTPWCLRIKSEQRRRRFPDPGLRAGAGRSGEETRVKPALLPASLEVGRPARRLSDPPPSQLPLCVRSGSISGSVGVQVPFIPFESRW</sequence>
<gene>
    <name evidence="7" type="ORF">HJG59_005975</name>
</gene>
<evidence type="ECO:0000313" key="8">
    <source>
        <dbReference type="Proteomes" id="UP000550707"/>
    </source>
</evidence>
<keyword evidence="7" id="KW-0675">Receptor</keyword>
<dbReference type="Pfam" id="PF01094">
    <property type="entry name" value="ANF_receptor"/>
    <property type="match status" value="1"/>
</dbReference>
<comment type="subcellular location">
    <subcellularLocation>
        <location evidence="1">Membrane</location>
    </subcellularLocation>
</comment>
<organism evidence="7 8">
    <name type="scientific">Molossus molossus</name>
    <name type="common">Pallas' mastiff bat</name>
    <name type="synonym">Vespertilio molossus</name>
    <dbReference type="NCBI Taxonomy" id="27622"/>
    <lineage>
        <taxon>Eukaryota</taxon>
        <taxon>Metazoa</taxon>
        <taxon>Chordata</taxon>
        <taxon>Craniata</taxon>
        <taxon>Vertebrata</taxon>
        <taxon>Euteleostomi</taxon>
        <taxon>Mammalia</taxon>
        <taxon>Eutheria</taxon>
        <taxon>Laurasiatheria</taxon>
        <taxon>Chiroptera</taxon>
        <taxon>Yangochiroptera</taxon>
        <taxon>Molossidae</taxon>
        <taxon>Molossus</taxon>
    </lineage>
</organism>
<dbReference type="SUPFAM" id="SSF53822">
    <property type="entry name" value="Periplasmic binding protein-like I"/>
    <property type="match status" value="1"/>
</dbReference>
<evidence type="ECO:0000313" key="7">
    <source>
        <dbReference type="EMBL" id="KAF6477606.1"/>
    </source>
</evidence>
<dbReference type="GO" id="GO:0016020">
    <property type="term" value="C:membrane"/>
    <property type="evidence" value="ECO:0007669"/>
    <property type="project" value="UniProtKB-SubCell"/>
</dbReference>
<evidence type="ECO:0000256" key="3">
    <source>
        <dbReference type="ARBA" id="ARBA00022729"/>
    </source>
</evidence>
<dbReference type="Proteomes" id="UP000550707">
    <property type="component" value="Unassembled WGS sequence"/>
</dbReference>
<dbReference type="InterPro" id="IPR001828">
    <property type="entry name" value="ANF_lig-bd_rcpt"/>
</dbReference>
<evidence type="ECO:0000259" key="6">
    <source>
        <dbReference type="Pfam" id="PF01094"/>
    </source>
</evidence>
<name>A0A7J8HZ08_MOLMO</name>
<evidence type="ECO:0000256" key="2">
    <source>
        <dbReference type="ARBA" id="ARBA00022692"/>
    </source>
</evidence>
<dbReference type="Gene3D" id="3.40.50.2300">
    <property type="match status" value="2"/>
</dbReference>
<keyword evidence="4" id="KW-1133">Transmembrane helix</keyword>
<evidence type="ECO:0000256" key="1">
    <source>
        <dbReference type="ARBA" id="ARBA00004370"/>
    </source>
</evidence>
<keyword evidence="3" id="KW-0732">Signal</keyword>
<dbReference type="AlphaFoldDB" id="A0A7J8HZ08"/>
<keyword evidence="2" id="KW-0812">Transmembrane</keyword>
<proteinExistence type="predicted"/>
<protein>
    <submittedName>
        <fullName evidence="7">Glutamate ionotropic receptor kainate type subunit 1</fullName>
    </submittedName>
</protein>
<feature type="domain" description="Receptor ligand binding region" evidence="6">
    <location>
        <begin position="2"/>
        <end position="111"/>
    </location>
</feature>
<reference evidence="7 8" key="1">
    <citation type="journal article" date="2020" name="Nature">
        <title>Six reference-quality genomes reveal evolution of bat adaptations.</title>
        <authorList>
            <person name="Jebb D."/>
            <person name="Huang Z."/>
            <person name="Pippel M."/>
            <person name="Hughes G.M."/>
            <person name="Lavrichenko K."/>
            <person name="Devanna P."/>
            <person name="Winkler S."/>
            <person name="Jermiin L.S."/>
            <person name="Skirmuntt E.C."/>
            <person name="Katzourakis A."/>
            <person name="Burkitt-Gray L."/>
            <person name="Ray D.A."/>
            <person name="Sullivan K.A.M."/>
            <person name="Roscito J.G."/>
            <person name="Kirilenko B.M."/>
            <person name="Davalos L.M."/>
            <person name="Corthals A.P."/>
            <person name="Power M.L."/>
            <person name="Jones G."/>
            <person name="Ransome R.D."/>
            <person name="Dechmann D.K.N."/>
            <person name="Locatelli A.G."/>
            <person name="Puechmaille S.J."/>
            <person name="Fedrigo O."/>
            <person name="Jarvis E.D."/>
            <person name="Hiller M."/>
            <person name="Vernes S.C."/>
            <person name="Myers E.W."/>
            <person name="Teeling E.C."/>
        </authorList>
    </citation>
    <scope>NUCLEOTIDE SEQUENCE [LARGE SCALE GENOMIC DNA]</scope>
    <source>
        <strain evidence="7">MMolMol1</strain>
        <tissue evidence="7">Muscle</tissue>
    </source>
</reference>